<sequence length="875" mass="95716">MGGEAHRHCWRAVYVGLALAVLTLPPACDAQVWCTYLLNAFDSSNCKCFRAEGTIDVVLDCSNLGLVSVPPRNPAAVIPQEVIIHEFILANNSITRLEDTSFQGLRVRALDLSGNSIASVSDSAFSPLETDLRELNMEGNFNQPPKSALDFLTNLEVLTLGDYSVNVLGDADLYFLSFKSLKHLTLREWNIQVIETDALRGPNALQSLTLIREKDMFSLPVTLFREDDLKSLKVLKISVTSIGELGDFAFTDTKLVNLEELDLSENHINKIKATSLEGLGSSLKKLSLASNYLRSDSEMTGLRNLPQLEELDLSGNEDINVVPDLSGLNPAEQINFKLFLGNNKINALSSNAFRGIAQRLHTLDLSQNSITAMDKESFNGVTNLRVLRLSQQKVLTSGKLALPASLSQSANTLTHLYLDGQGLDEAALLDVLPQMTQLEILDLSRTGLSTIPDLKKMVSLQELYLNGNLINFLDQHHLEGPRHSLKKLVLSQNPLQLLPSCTFAHYTSFPIILDLESVQLVCDCRLAWLYKSANDGDIVLTHPPLCSNFKDESLLSKSLNDICSNSTYQDPPCDNPYTTATPTTVPGPPTLELLLVQVTSDSLTLSWSLSSDVGTIKGFDVKVTNNYGDSEYVRTNLLPRIFQVTAKPLLPDTQHQVCVIASFTNINSTTKCTFVRTKKSDGTSGQTGDSDSNDTGIIIGAVVGAILLLVVLAAIFYLVVLRRRPKKDSGPTNAPIQPRNFTKSELPAMTEDSRTFTRPKRPVDHHDGMQVVAISDGQVDERHASNGSARVGRAMLHSGGSYKVMSAGASSMGGTSASGSMSGSQSLYENDHGLLPKTPAYHDRGNRGPRQPGYYNAAFEPDKYDEIDMQREVSL</sequence>
<keyword evidence="5" id="KW-0472">Membrane</keyword>
<dbReference type="SMART" id="SM00369">
    <property type="entry name" value="LRR_TYP"/>
    <property type="match status" value="10"/>
</dbReference>
<dbReference type="Gene3D" id="3.80.10.10">
    <property type="entry name" value="Ribonuclease Inhibitor"/>
    <property type="match status" value="4"/>
</dbReference>
<dbReference type="GO" id="GO:0005886">
    <property type="term" value="C:plasma membrane"/>
    <property type="evidence" value="ECO:0007669"/>
    <property type="project" value="TreeGrafter"/>
</dbReference>
<keyword evidence="3" id="KW-0677">Repeat</keyword>
<evidence type="ECO:0000256" key="4">
    <source>
        <dbReference type="SAM" id="MobiDB-lite"/>
    </source>
</evidence>
<keyword evidence="9" id="KW-1185">Reference proteome</keyword>
<evidence type="ECO:0000313" key="8">
    <source>
        <dbReference type="EMBL" id="RUS74058.1"/>
    </source>
</evidence>
<dbReference type="PANTHER" id="PTHR24369">
    <property type="entry name" value="ANTIGEN BSP, PUTATIVE-RELATED"/>
    <property type="match status" value="1"/>
</dbReference>
<dbReference type="STRING" id="188477.A0A3S0ZG47"/>
<evidence type="ECO:0000256" key="6">
    <source>
        <dbReference type="SAM" id="SignalP"/>
    </source>
</evidence>
<dbReference type="PANTHER" id="PTHR24369:SF210">
    <property type="entry name" value="CHAOPTIN-RELATED"/>
    <property type="match status" value="1"/>
</dbReference>
<dbReference type="InterPro" id="IPR032675">
    <property type="entry name" value="LRR_dom_sf"/>
</dbReference>
<feature type="chain" id="PRO_5018714650" description="Fibronectin type-III domain-containing protein" evidence="6">
    <location>
        <begin position="31"/>
        <end position="875"/>
    </location>
</feature>
<evidence type="ECO:0000256" key="3">
    <source>
        <dbReference type="ARBA" id="ARBA00022737"/>
    </source>
</evidence>
<dbReference type="Gene3D" id="2.60.40.10">
    <property type="entry name" value="Immunoglobulins"/>
    <property type="match status" value="1"/>
</dbReference>
<dbReference type="SMART" id="SM00365">
    <property type="entry name" value="LRR_SD22"/>
    <property type="match status" value="5"/>
</dbReference>
<dbReference type="InterPro" id="IPR003591">
    <property type="entry name" value="Leu-rich_rpt_typical-subtyp"/>
</dbReference>
<feature type="region of interest" description="Disordered" evidence="4">
    <location>
        <begin position="726"/>
        <end position="766"/>
    </location>
</feature>
<dbReference type="CDD" id="cd12087">
    <property type="entry name" value="TM_EGFR-like"/>
    <property type="match status" value="1"/>
</dbReference>
<keyword evidence="5" id="KW-0812">Transmembrane</keyword>
<dbReference type="InterPro" id="IPR001611">
    <property type="entry name" value="Leu-rich_rpt"/>
</dbReference>
<protein>
    <recommendedName>
        <fullName evidence="7">Fibronectin type-III domain-containing protein</fullName>
    </recommendedName>
</protein>
<feature type="compositionally biased region" description="Polar residues" evidence="4">
    <location>
        <begin position="730"/>
        <end position="743"/>
    </location>
</feature>
<keyword evidence="5" id="KW-1133">Transmembrane helix</keyword>
<comment type="caution">
    <text evidence="8">The sequence shown here is derived from an EMBL/GenBank/DDBJ whole genome shotgun (WGS) entry which is preliminary data.</text>
</comment>
<gene>
    <name evidence="8" type="ORF">EGW08_018185</name>
</gene>
<evidence type="ECO:0000256" key="1">
    <source>
        <dbReference type="ARBA" id="ARBA00022614"/>
    </source>
</evidence>
<feature type="signal peptide" evidence="6">
    <location>
        <begin position="1"/>
        <end position="30"/>
    </location>
</feature>
<evidence type="ECO:0000256" key="2">
    <source>
        <dbReference type="ARBA" id="ARBA00022729"/>
    </source>
</evidence>
<dbReference type="AlphaFoldDB" id="A0A3S0ZG47"/>
<dbReference type="PROSITE" id="PS51450">
    <property type="entry name" value="LRR"/>
    <property type="match status" value="3"/>
</dbReference>
<dbReference type="Pfam" id="PF13855">
    <property type="entry name" value="LRR_8"/>
    <property type="match status" value="3"/>
</dbReference>
<evidence type="ECO:0000313" key="9">
    <source>
        <dbReference type="Proteomes" id="UP000271974"/>
    </source>
</evidence>
<proteinExistence type="predicted"/>
<dbReference type="EMBL" id="RQTK01000871">
    <property type="protein sequence ID" value="RUS74058.1"/>
    <property type="molecule type" value="Genomic_DNA"/>
</dbReference>
<name>A0A3S0ZG47_ELYCH</name>
<feature type="transmembrane region" description="Helical" evidence="5">
    <location>
        <begin position="697"/>
        <end position="720"/>
    </location>
</feature>
<organism evidence="8 9">
    <name type="scientific">Elysia chlorotica</name>
    <name type="common">Eastern emerald elysia</name>
    <name type="synonym">Sea slug</name>
    <dbReference type="NCBI Taxonomy" id="188477"/>
    <lineage>
        <taxon>Eukaryota</taxon>
        <taxon>Metazoa</taxon>
        <taxon>Spiralia</taxon>
        <taxon>Lophotrochozoa</taxon>
        <taxon>Mollusca</taxon>
        <taxon>Gastropoda</taxon>
        <taxon>Heterobranchia</taxon>
        <taxon>Euthyneura</taxon>
        <taxon>Panpulmonata</taxon>
        <taxon>Sacoglossa</taxon>
        <taxon>Placobranchoidea</taxon>
        <taxon>Plakobranchidae</taxon>
        <taxon>Elysia</taxon>
    </lineage>
</organism>
<keyword evidence="2 6" id="KW-0732">Signal</keyword>
<dbReference type="SUPFAM" id="SSF49265">
    <property type="entry name" value="Fibronectin type III"/>
    <property type="match status" value="1"/>
</dbReference>
<dbReference type="InterPro" id="IPR013783">
    <property type="entry name" value="Ig-like_fold"/>
</dbReference>
<dbReference type="OrthoDB" id="8400687at2759"/>
<dbReference type="InterPro" id="IPR036116">
    <property type="entry name" value="FN3_sf"/>
</dbReference>
<dbReference type="SUPFAM" id="SSF52058">
    <property type="entry name" value="L domain-like"/>
    <property type="match status" value="2"/>
</dbReference>
<accession>A0A3S0ZG47</accession>
<feature type="domain" description="Fibronectin type-III" evidence="7">
    <location>
        <begin position="585"/>
        <end position="680"/>
    </location>
</feature>
<reference evidence="8 9" key="1">
    <citation type="submission" date="2019-01" db="EMBL/GenBank/DDBJ databases">
        <title>A draft genome assembly of the solar-powered sea slug Elysia chlorotica.</title>
        <authorList>
            <person name="Cai H."/>
            <person name="Li Q."/>
            <person name="Fang X."/>
            <person name="Li J."/>
            <person name="Curtis N.E."/>
            <person name="Altenburger A."/>
            <person name="Shibata T."/>
            <person name="Feng M."/>
            <person name="Maeda T."/>
            <person name="Schwartz J.A."/>
            <person name="Shigenobu S."/>
            <person name="Lundholm N."/>
            <person name="Nishiyama T."/>
            <person name="Yang H."/>
            <person name="Hasebe M."/>
            <person name="Li S."/>
            <person name="Pierce S.K."/>
            <person name="Wang J."/>
        </authorList>
    </citation>
    <scope>NUCLEOTIDE SEQUENCE [LARGE SCALE GENOMIC DNA]</scope>
    <source>
        <strain evidence="8">EC2010</strain>
        <tissue evidence="8">Whole organism of an adult</tissue>
    </source>
</reference>
<dbReference type="PROSITE" id="PS50853">
    <property type="entry name" value="FN3"/>
    <property type="match status" value="1"/>
</dbReference>
<keyword evidence="1" id="KW-0433">Leucine-rich repeat</keyword>
<feature type="compositionally biased region" description="Basic and acidic residues" evidence="4">
    <location>
        <begin position="751"/>
        <end position="766"/>
    </location>
</feature>
<dbReference type="InterPro" id="IPR003961">
    <property type="entry name" value="FN3_dom"/>
</dbReference>
<dbReference type="SMART" id="SM00060">
    <property type="entry name" value="FN3"/>
    <property type="match status" value="1"/>
</dbReference>
<evidence type="ECO:0000259" key="7">
    <source>
        <dbReference type="PROSITE" id="PS50853"/>
    </source>
</evidence>
<dbReference type="InterPro" id="IPR050541">
    <property type="entry name" value="LRR_TM_domain-containing"/>
</dbReference>
<dbReference type="Proteomes" id="UP000271974">
    <property type="component" value="Unassembled WGS sequence"/>
</dbReference>
<evidence type="ECO:0000256" key="5">
    <source>
        <dbReference type="SAM" id="Phobius"/>
    </source>
</evidence>